<evidence type="ECO:0000256" key="5">
    <source>
        <dbReference type="SAM" id="SignalP"/>
    </source>
</evidence>
<evidence type="ECO:0000256" key="1">
    <source>
        <dbReference type="ARBA" id="ARBA00022598"/>
    </source>
</evidence>
<dbReference type="PANTHER" id="PTHR47810">
    <property type="entry name" value="DNA LIGASE"/>
    <property type="match status" value="1"/>
</dbReference>
<dbReference type="EMBL" id="AUPL01000632">
    <property type="protein sequence ID" value="ESL11613.1"/>
    <property type="molecule type" value="Genomic_DNA"/>
</dbReference>
<keyword evidence="1 6" id="KW-0436">Ligase</keyword>
<evidence type="ECO:0000313" key="6">
    <source>
        <dbReference type="EMBL" id="ESL11613.1"/>
    </source>
</evidence>
<dbReference type="AlphaFoldDB" id="A0A061J882"/>
<keyword evidence="2" id="KW-0235">DNA replication</keyword>
<feature type="chain" id="PRO_5001605947" evidence="5">
    <location>
        <begin position="20"/>
        <end position="589"/>
    </location>
</feature>
<proteinExistence type="predicted"/>
<evidence type="ECO:0000256" key="3">
    <source>
        <dbReference type="ARBA" id="ARBA00022763"/>
    </source>
</evidence>
<organism evidence="6 7">
    <name type="scientific">Trypanosoma rangeli SC58</name>
    <dbReference type="NCBI Taxonomy" id="429131"/>
    <lineage>
        <taxon>Eukaryota</taxon>
        <taxon>Discoba</taxon>
        <taxon>Euglenozoa</taxon>
        <taxon>Kinetoplastea</taxon>
        <taxon>Metakinetoplastina</taxon>
        <taxon>Trypanosomatida</taxon>
        <taxon>Trypanosomatidae</taxon>
        <taxon>Trypanosoma</taxon>
        <taxon>Herpetosoma</taxon>
    </lineage>
</organism>
<reference evidence="6 7" key="1">
    <citation type="submission" date="2013-07" db="EMBL/GenBank/DDBJ databases">
        <authorList>
            <person name="Stoco P.H."/>
            <person name="Wagner G."/>
            <person name="Gerber A."/>
            <person name="Zaha A."/>
            <person name="Thompson C."/>
            <person name="Bartholomeu D.C."/>
            <person name="Luckemeyer D.D."/>
            <person name="Bahia D."/>
            <person name="Loreto E."/>
            <person name="Prestes E.B."/>
            <person name="Lima F.M."/>
            <person name="Rodrigues-Luiz G."/>
            <person name="Vallejo G.A."/>
            <person name="Filho J.F."/>
            <person name="Monteiro K.M."/>
            <person name="Tyler K.M."/>
            <person name="de Almeida L.G."/>
            <person name="Ortiz M.F."/>
            <person name="Siervo M.A."/>
            <person name="de Moraes M.H."/>
            <person name="Cunha O.L."/>
            <person name="Mendonca-Neto R."/>
            <person name="Silva R."/>
            <person name="Teixeira S.M."/>
            <person name="Murta S.M."/>
            <person name="Sincero T.C."/>
            <person name="Mendes T.A."/>
            <person name="Urmenyi T.P."/>
            <person name="Silva V.G."/>
            <person name="da Rocha W.D."/>
            <person name="Andersson B."/>
            <person name="Romanha A.J."/>
            <person name="Steindel M."/>
            <person name="de Vasconcelos A.T."/>
            <person name="Grisard E.C."/>
        </authorList>
    </citation>
    <scope>NUCLEOTIDE SEQUENCE [LARGE SCALE GENOMIC DNA]</scope>
    <source>
        <strain evidence="6 7">SC58</strain>
    </source>
</reference>
<dbReference type="GO" id="GO:0006260">
    <property type="term" value="P:DNA replication"/>
    <property type="evidence" value="ECO:0007669"/>
    <property type="project" value="UniProtKB-KW"/>
</dbReference>
<accession>A0A061J882</accession>
<dbReference type="VEuPathDB" id="TriTrypDB:TRSC58_00632"/>
<dbReference type="Gene3D" id="3.30.470.30">
    <property type="entry name" value="DNA ligase/mRNA capping enzyme"/>
    <property type="match status" value="1"/>
</dbReference>
<gene>
    <name evidence="6" type="ORF">TRSC58_00632</name>
</gene>
<evidence type="ECO:0000313" key="7">
    <source>
        <dbReference type="Proteomes" id="UP000031737"/>
    </source>
</evidence>
<comment type="caution">
    <text evidence="6">The sequence shown here is derived from an EMBL/GenBank/DDBJ whole genome shotgun (WGS) entry which is preliminary data.</text>
</comment>
<dbReference type="OrthoDB" id="277431at2759"/>
<evidence type="ECO:0000256" key="4">
    <source>
        <dbReference type="ARBA" id="ARBA00023204"/>
    </source>
</evidence>
<dbReference type="Proteomes" id="UP000031737">
    <property type="component" value="Unassembled WGS sequence"/>
</dbReference>
<keyword evidence="7" id="KW-1185">Reference proteome</keyword>
<dbReference type="GO" id="GO:0006281">
    <property type="term" value="P:DNA repair"/>
    <property type="evidence" value="ECO:0007669"/>
    <property type="project" value="UniProtKB-KW"/>
</dbReference>
<keyword evidence="5" id="KW-0732">Signal</keyword>
<keyword evidence="3" id="KW-0227">DNA damage</keyword>
<protein>
    <submittedName>
        <fullName evidence="6">DNA ligase</fullName>
    </submittedName>
</protein>
<evidence type="ECO:0000256" key="2">
    <source>
        <dbReference type="ARBA" id="ARBA00022705"/>
    </source>
</evidence>
<name>A0A061J882_TRYRA</name>
<dbReference type="PANTHER" id="PTHR47810:SF5">
    <property type="entry name" value="LIGASE, PUTATIVE-RELATED"/>
    <property type="match status" value="1"/>
</dbReference>
<dbReference type="GO" id="GO:0016874">
    <property type="term" value="F:ligase activity"/>
    <property type="evidence" value="ECO:0007669"/>
    <property type="project" value="UniProtKB-KW"/>
</dbReference>
<feature type="signal peptide" evidence="5">
    <location>
        <begin position="1"/>
        <end position="19"/>
    </location>
</feature>
<dbReference type="SUPFAM" id="SSF56091">
    <property type="entry name" value="DNA ligase/mRNA capping enzyme, catalytic domain"/>
    <property type="match status" value="1"/>
</dbReference>
<dbReference type="InterPro" id="IPR050326">
    <property type="entry name" value="NAD_dep_DNA_ligaseB"/>
</dbReference>
<keyword evidence="4" id="KW-0234">DNA repair</keyword>
<sequence>MMRLCPILCSLPFVPMALSNFDTVERAASAASSSSSTATDSSLHVGAPDGPPYFISPKHDGVRIISYVAERAESLKSTCFSRFGRPVHGMFWIEEELSLLRWLCGDPRLVLDGELYIHKEPDACLASERSVKTGFLAVSALVHRLRGPKSACSSEEEVLSYVASLPRFCVFDVISFQPSDVVNVSDDSSGRGLPQLEKERVSLLREAMKANTVRDLELLRVIPNHSVFSQRLKVMHFLMSLLHRARASSILFPGKTVGVSAPPPHAKIKRRGGNTPVAAAGVTNLGGEYVQLIPYSLLHSLGEAKQVYLKKYLAGGYEGAVIRSATNVYEFKEKEKGVLTGLLDPLLYSGERLVIDRRQAATWSRQSVLAAEAPTLLRTYAKNEWTASMGAGKCHETEVVANANEAEDANHQAIVNAAVKRAKQNGRRSVTALKLLPFCDKEYAILKPLLKIPSSNPRARKLVSIPLNLLHGGRDVITVPRTTFGRAASKKNEKSKVVVFYGLQCLSDTGRVFSVSLPKMAVAKQRELLDHLLEVTGGSKKGRKGSIGEVGSRSLTGLYATVKYSSLTEYGIPRFGQVKAIRGGKGWFL</sequence>